<accession>A0A100VRU0</accession>
<dbReference type="Gene3D" id="3.90.1200.10">
    <property type="match status" value="1"/>
</dbReference>
<dbReference type="EMBL" id="BCNV01000006">
    <property type="protein sequence ID" value="GAS84897.1"/>
    <property type="molecule type" value="Genomic_DNA"/>
</dbReference>
<reference evidence="3" key="2">
    <citation type="submission" date="2016-01" db="EMBL/GenBank/DDBJ databases">
        <title>Draft Genome Sequence of Paenibacillus amylolyticus Heshi-A3 that Was Isolated from Fermented Rice Bran with Aging Salted Mackerel, Which Was Named Heshiko as Traditional Fermented Seafood in Japan.</title>
        <authorList>
            <person name="Akuzawa S."/>
            <person name="Nakagawa J."/>
            <person name="Kanekatsu T."/>
            <person name="Kubota E."/>
            <person name="Ohtake R."/>
            <person name="Suzuki T."/>
            <person name="Kanesaki Y."/>
        </authorList>
    </citation>
    <scope>NUCLEOTIDE SEQUENCE [LARGE SCALE GENOMIC DNA]</scope>
    <source>
        <strain evidence="3">Heshi-A3</strain>
    </source>
</reference>
<sequence>MTTRIYFGSNQLGEVASASLQDALNEYDLGTLEDYQRTDKGVMGQTLLIRSSRGEYILKGNPLYSGQLQEEKFFVEQLAKHTSIPVPDPYLLHEDINLLGWSYAIMPRLPGNHLYDPAFQISLSQQDQEEIACMFAHTLAELHRWKVPDAGEYDPVAKQIVSFAGDYLDWLYGTIRHWLHDAEQYSVITDKDVQWVDEQFKNAEPAFRSKAVPGFVMGDFKVENVLVQKKDDPSSDWQISGLFDFTTAYFGDGTADLTKMSTRYVREGKPELAAQFLRRYRDLVCAADVEKCQHFRARLSVHLLYQRILWWGEAKATGQVTWAADLPFAQWAEQSIDSILALLDD</sequence>
<name>A0A100VRU0_PAEAM</name>
<feature type="domain" description="Aminoglycoside phosphotransferase" evidence="1">
    <location>
        <begin position="40"/>
        <end position="281"/>
    </location>
</feature>
<dbReference type="SUPFAM" id="SSF56112">
    <property type="entry name" value="Protein kinase-like (PK-like)"/>
    <property type="match status" value="1"/>
</dbReference>
<proteinExistence type="predicted"/>
<dbReference type="Pfam" id="PF01636">
    <property type="entry name" value="APH"/>
    <property type="match status" value="1"/>
</dbReference>
<protein>
    <recommendedName>
        <fullName evidence="1">Aminoglycoside phosphotransferase domain-containing protein</fullName>
    </recommendedName>
</protein>
<evidence type="ECO:0000259" key="1">
    <source>
        <dbReference type="Pfam" id="PF01636"/>
    </source>
</evidence>
<dbReference type="InterPro" id="IPR011009">
    <property type="entry name" value="Kinase-like_dom_sf"/>
</dbReference>
<dbReference type="InterPro" id="IPR051678">
    <property type="entry name" value="AGP_Transferase"/>
</dbReference>
<dbReference type="AlphaFoldDB" id="A0A100VRU0"/>
<dbReference type="Gene3D" id="3.30.200.20">
    <property type="entry name" value="Phosphorylase Kinase, domain 1"/>
    <property type="match status" value="1"/>
</dbReference>
<comment type="caution">
    <text evidence="2">The sequence shown here is derived from an EMBL/GenBank/DDBJ whole genome shotgun (WGS) entry which is preliminary data.</text>
</comment>
<dbReference type="Proteomes" id="UP000069697">
    <property type="component" value="Unassembled WGS sequence"/>
</dbReference>
<evidence type="ECO:0000313" key="3">
    <source>
        <dbReference type="Proteomes" id="UP000069697"/>
    </source>
</evidence>
<dbReference type="InterPro" id="IPR002575">
    <property type="entry name" value="Aminoglycoside_PTrfase"/>
</dbReference>
<organism evidence="2 3">
    <name type="scientific">Paenibacillus amylolyticus</name>
    <dbReference type="NCBI Taxonomy" id="1451"/>
    <lineage>
        <taxon>Bacteria</taxon>
        <taxon>Bacillati</taxon>
        <taxon>Bacillota</taxon>
        <taxon>Bacilli</taxon>
        <taxon>Bacillales</taxon>
        <taxon>Paenibacillaceae</taxon>
        <taxon>Paenibacillus</taxon>
    </lineage>
</organism>
<reference evidence="2 3" key="1">
    <citation type="journal article" date="2016" name="Genome Announc.">
        <title>Draft Genome Sequence of Paenibacillus amylolyticus Heshi-A3, Isolated from Fermented Rice Bran in a Japanese Fermented Seafood Dish.</title>
        <authorList>
            <person name="Akuzawa S."/>
            <person name="Nagaoka J."/>
            <person name="Kanekatsu M."/>
            <person name="Kubota E."/>
            <person name="Ohtake R."/>
            <person name="Suzuki T."/>
            <person name="Kanesaki Y."/>
        </authorList>
    </citation>
    <scope>NUCLEOTIDE SEQUENCE [LARGE SCALE GENOMIC DNA]</scope>
    <source>
        <strain evidence="2 3">Heshi-A3</strain>
    </source>
</reference>
<dbReference type="PANTHER" id="PTHR21310">
    <property type="entry name" value="AMINOGLYCOSIDE PHOSPHOTRANSFERASE-RELATED-RELATED"/>
    <property type="match status" value="1"/>
</dbReference>
<gene>
    <name evidence="2" type="ORF">PAHA3_5018</name>
</gene>
<dbReference type="RefSeq" id="WP_062837277.1">
    <property type="nucleotide sequence ID" value="NZ_BCNV01000006.1"/>
</dbReference>
<evidence type="ECO:0000313" key="2">
    <source>
        <dbReference type="EMBL" id="GAS84897.1"/>
    </source>
</evidence>